<dbReference type="EMBL" id="LGTE01000002">
    <property type="protein sequence ID" value="KNZ70772.1"/>
    <property type="molecule type" value="Genomic_DNA"/>
</dbReference>
<comment type="caution">
    <text evidence="2">The sequence shown here is derived from an EMBL/GenBank/DDBJ whole genome shotgun (WGS) entry which is preliminary data.</text>
</comment>
<reference evidence="3" key="1">
    <citation type="submission" date="2015-07" db="EMBL/GenBank/DDBJ databases">
        <title>Complete Genome of Thermincola ferriacetica strain Z-0001T.</title>
        <authorList>
            <person name="Lusk B."/>
            <person name="Badalamenti J.P."/>
            <person name="Parameswaran P."/>
            <person name="Bond D.R."/>
            <person name="Torres C.I."/>
        </authorList>
    </citation>
    <scope>NUCLEOTIDE SEQUENCE [LARGE SCALE GENOMIC DNA]</scope>
    <source>
        <strain evidence="3">Z-0001</strain>
    </source>
</reference>
<proteinExistence type="predicted"/>
<sequence length="91" mass="10678">MFFILRNKTKEKITFGIRILITIVILGMVITHLYGIYNGYVFTSQRLLREDKPSGNPMRVEQTQTAGDKEMKTDNLLDEFVVKLKDFYKKD</sequence>
<dbReference type="Proteomes" id="UP000037175">
    <property type="component" value="Unassembled WGS sequence"/>
</dbReference>
<keyword evidence="1" id="KW-0812">Transmembrane</keyword>
<evidence type="ECO:0000313" key="2">
    <source>
        <dbReference type="EMBL" id="KNZ70772.1"/>
    </source>
</evidence>
<evidence type="ECO:0000256" key="1">
    <source>
        <dbReference type="SAM" id="Phobius"/>
    </source>
</evidence>
<accession>A0A0L6W5B4</accession>
<feature type="transmembrane region" description="Helical" evidence="1">
    <location>
        <begin position="15"/>
        <end position="37"/>
    </location>
</feature>
<dbReference type="PATRIC" id="fig|281456.6.peg.479"/>
<dbReference type="AlphaFoldDB" id="A0A0L6W5B4"/>
<evidence type="ECO:0000313" key="3">
    <source>
        <dbReference type="Proteomes" id="UP000037175"/>
    </source>
</evidence>
<protein>
    <submittedName>
        <fullName evidence="2">Uncharacterized protein</fullName>
    </submittedName>
</protein>
<keyword evidence="1" id="KW-0472">Membrane</keyword>
<keyword evidence="3" id="KW-1185">Reference proteome</keyword>
<organism evidence="2 3">
    <name type="scientific">Thermincola ferriacetica</name>
    <dbReference type="NCBI Taxonomy" id="281456"/>
    <lineage>
        <taxon>Bacteria</taxon>
        <taxon>Bacillati</taxon>
        <taxon>Bacillota</taxon>
        <taxon>Clostridia</taxon>
        <taxon>Eubacteriales</taxon>
        <taxon>Thermincolaceae</taxon>
        <taxon>Thermincola</taxon>
    </lineage>
</organism>
<keyword evidence="1" id="KW-1133">Transmembrane helix</keyword>
<gene>
    <name evidence="2" type="ORF">Tfer_0451</name>
</gene>
<name>A0A0L6W5B4_9FIRM</name>